<dbReference type="SUPFAM" id="SSF46785">
    <property type="entry name" value="Winged helix' DNA-binding domain"/>
    <property type="match status" value="1"/>
</dbReference>
<dbReference type="PRINTS" id="PR00039">
    <property type="entry name" value="HTHLYSR"/>
</dbReference>
<gene>
    <name evidence="7" type="primary">gcvA_7</name>
    <name evidence="7" type="ORF">NCTC10684_03401</name>
</gene>
<dbReference type="RefSeq" id="WP_115732188.1">
    <property type="nucleotide sequence ID" value="NZ_BAAAVY010000002.1"/>
</dbReference>
<reference evidence="7 8" key="1">
    <citation type="submission" date="2018-06" db="EMBL/GenBank/DDBJ databases">
        <authorList>
            <consortium name="Pathogen Informatics"/>
            <person name="Doyle S."/>
        </authorList>
    </citation>
    <scope>NUCLEOTIDE SEQUENCE [LARGE SCALE GENOMIC DNA]</scope>
    <source>
        <strain evidence="7 8">NCTC10684</strain>
    </source>
</reference>
<dbReference type="Proteomes" id="UP000254701">
    <property type="component" value="Unassembled WGS sequence"/>
</dbReference>
<dbReference type="InterPro" id="IPR036388">
    <property type="entry name" value="WH-like_DNA-bd_sf"/>
</dbReference>
<name>A0A380WP96_AMIAI</name>
<dbReference type="InterPro" id="IPR000847">
    <property type="entry name" value="LysR_HTH_N"/>
</dbReference>
<feature type="domain" description="LysR substrate-binding" evidence="6">
    <location>
        <begin position="96"/>
        <end position="294"/>
    </location>
</feature>
<dbReference type="Pfam" id="PF03466">
    <property type="entry name" value="LysR_substrate"/>
    <property type="match status" value="1"/>
</dbReference>
<dbReference type="AlphaFoldDB" id="A0A380WP96"/>
<dbReference type="PANTHER" id="PTHR30537:SF26">
    <property type="entry name" value="GLYCINE CLEAVAGE SYSTEM TRANSCRIPTIONAL ACTIVATOR"/>
    <property type="match status" value="1"/>
</dbReference>
<feature type="domain" description="HTH lysR-type" evidence="5">
    <location>
        <begin position="8"/>
        <end position="67"/>
    </location>
</feature>
<evidence type="ECO:0000313" key="7">
    <source>
        <dbReference type="EMBL" id="SUU90152.1"/>
    </source>
</evidence>
<dbReference type="FunFam" id="1.10.10.10:FF:000038">
    <property type="entry name" value="Glycine cleavage system transcriptional activator"/>
    <property type="match status" value="1"/>
</dbReference>
<evidence type="ECO:0000256" key="4">
    <source>
        <dbReference type="ARBA" id="ARBA00023163"/>
    </source>
</evidence>
<dbReference type="Gene3D" id="1.10.10.10">
    <property type="entry name" value="Winged helix-like DNA-binding domain superfamily/Winged helix DNA-binding domain"/>
    <property type="match status" value="1"/>
</dbReference>
<dbReference type="Gene3D" id="3.40.190.10">
    <property type="entry name" value="Periplasmic binding protein-like II"/>
    <property type="match status" value="2"/>
</dbReference>
<evidence type="ECO:0000313" key="8">
    <source>
        <dbReference type="Proteomes" id="UP000254701"/>
    </source>
</evidence>
<dbReference type="OrthoDB" id="9807765at2"/>
<evidence type="ECO:0000256" key="1">
    <source>
        <dbReference type="ARBA" id="ARBA00009437"/>
    </source>
</evidence>
<dbReference type="InterPro" id="IPR005119">
    <property type="entry name" value="LysR_subst-bd"/>
</dbReference>
<accession>A0A380WP96</accession>
<evidence type="ECO:0000256" key="3">
    <source>
        <dbReference type="ARBA" id="ARBA00023125"/>
    </source>
</evidence>
<protein>
    <submittedName>
        <fullName evidence="7">Gcv operon activator</fullName>
    </submittedName>
</protein>
<proteinExistence type="inferred from homology"/>
<dbReference type="EMBL" id="UFSM01000001">
    <property type="protein sequence ID" value="SUU90152.1"/>
    <property type="molecule type" value="Genomic_DNA"/>
</dbReference>
<dbReference type="PANTHER" id="PTHR30537">
    <property type="entry name" value="HTH-TYPE TRANSCRIPTIONAL REGULATOR"/>
    <property type="match status" value="1"/>
</dbReference>
<dbReference type="Pfam" id="PF00126">
    <property type="entry name" value="HTH_1"/>
    <property type="match status" value="1"/>
</dbReference>
<dbReference type="CDD" id="cd08432">
    <property type="entry name" value="PBP2_GcdR_TrpI_HvrB_AmpR_like"/>
    <property type="match status" value="1"/>
</dbReference>
<keyword evidence="2" id="KW-0805">Transcription regulation</keyword>
<dbReference type="GO" id="GO:0043565">
    <property type="term" value="F:sequence-specific DNA binding"/>
    <property type="evidence" value="ECO:0007669"/>
    <property type="project" value="TreeGrafter"/>
</dbReference>
<evidence type="ECO:0000259" key="5">
    <source>
        <dbReference type="Pfam" id="PF00126"/>
    </source>
</evidence>
<dbReference type="InterPro" id="IPR058163">
    <property type="entry name" value="LysR-type_TF_proteobact-type"/>
</dbReference>
<dbReference type="GO" id="GO:0003700">
    <property type="term" value="F:DNA-binding transcription factor activity"/>
    <property type="evidence" value="ECO:0007669"/>
    <property type="project" value="InterPro"/>
</dbReference>
<keyword evidence="3" id="KW-0238">DNA-binding</keyword>
<dbReference type="SUPFAM" id="SSF53850">
    <property type="entry name" value="Periplasmic binding protein-like II"/>
    <property type="match status" value="1"/>
</dbReference>
<sequence length="313" mass="34797">MNRGRLPLTALRSFEAAGRHLSFSRAADELFVTQAAISRQIRELESFLRQPLFVRYHRRVELTEPGQKLLQQLVKSFDDIDRRLSELATRPSLSMVSVSAEPALAASWLLPRLNKFREMRPDIEIALDVDPRLIDFRSDQAELALRFSAHNSAWPRSESELLGMVVDSPVLSPALLASGPPLQSPADLRRYTLLHEENRQGWARWFEAAGAGEAPVPERGPLLADAALSKQAAMLGHGVALGDLLLVYEELQAGTLVKPFETNVVCGGYWLVAKNLAKLSEPAQCFAEWIKAEFAESLDILDNCLAAAYLRSI</sequence>
<dbReference type="GO" id="GO:0006351">
    <property type="term" value="P:DNA-templated transcription"/>
    <property type="evidence" value="ECO:0007669"/>
    <property type="project" value="TreeGrafter"/>
</dbReference>
<evidence type="ECO:0000256" key="2">
    <source>
        <dbReference type="ARBA" id="ARBA00023015"/>
    </source>
</evidence>
<organism evidence="7 8">
    <name type="scientific">Aminobacter aminovorans</name>
    <name type="common">Chelatobacter heintzii</name>
    <dbReference type="NCBI Taxonomy" id="83263"/>
    <lineage>
        <taxon>Bacteria</taxon>
        <taxon>Pseudomonadati</taxon>
        <taxon>Pseudomonadota</taxon>
        <taxon>Alphaproteobacteria</taxon>
        <taxon>Hyphomicrobiales</taxon>
        <taxon>Phyllobacteriaceae</taxon>
        <taxon>Aminobacter</taxon>
    </lineage>
</organism>
<keyword evidence="4" id="KW-0804">Transcription</keyword>
<dbReference type="InterPro" id="IPR036390">
    <property type="entry name" value="WH_DNA-bd_sf"/>
</dbReference>
<evidence type="ECO:0000259" key="6">
    <source>
        <dbReference type="Pfam" id="PF03466"/>
    </source>
</evidence>
<comment type="similarity">
    <text evidence="1">Belongs to the LysR transcriptional regulatory family.</text>
</comment>